<gene>
    <name evidence="3" type="ORF">L0P62_11690</name>
</gene>
<evidence type="ECO:0000256" key="1">
    <source>
        <dbReference type="SAM" id="Phobius"/>
    </source>
</evidence>
<name>A0A9Q4FLT0_9FIRM</name>
<keyword evidence="1" id="KW-0812">Transmembrane</keyword>
<feature type="chain" id="PRO_5040178851" evidence="2">
    <location>
        <begin position="25"/>
        <end position="223"/>
    </location>
</feature>
<dbReference type="AlphaFoldDB" id="A0A9Q4FLT0"/>
<keyword evidence="1" id="KW-1133">Transmembrane helix</keyword>
<dbReference type="EMBL" id="JAKNID010000101">
    <property type="protein sequence ID" value="MCG4566091.1"/>
    <property type="molecule type" value="Genomic_DNA"/>
</dbReference>
<keyword evidence="1" id="KW-0472">Membrane</keyword>
<protein>
    <submittedName>
        <fullName evidence="3">Uncharacterized protein</fullName>
    </submittedName>
</protein>
<evidence type="ECO:0000313" key="3">
    <source>
        <dbReference type="EMBL" id="MCG4566091.1"/>
    </source>
</evidence>
<feature type="transmembrane region" description="Helical" evidence="1">
    <location>
        <begin position="146"/>
        <end position="173"/>
    </location>
</feature>
<proteinExistence type="predicted"/>
<accession>A0A9Q4FLT0</accession>
<feature type="signal peptide" evidence="2">
    <location>
        <begin position="1"/>
        <end position="24"/>
    </location>
</feature>
<dbReference type="RefSeq" id="WP_226808998.1">
    <property type="nucleotide sequence ID" value="NZ_JAJBNW010000137.1"/>
</dbReference>
<keyword evidence="4" id="KW-1185">Reference proteome</keyword>
<sequence length="223" mass="25196">MIKKFIALLTVFSVLFVNTVGVFAQENNTVKVLNQYGKSPIHVETLTIENEDYTYKSQENATTRQVDVYDENNVKISTVVYDKNAEKLFVDGNEVEVDIETSTENTFSELDNSNKFSLDALELRSIGPWKKFGSVKKYKYNIKANLSAAIAIAGIASLVGGPVGAFLGMWSVWQGSKTNCSVKKITYSRQYGSKTQLKYVAKVYWGRNFEEYFYTANWMSSPK</sequence>
<dbReference type="Proteomes" id="UP001108123">
    <property type="component" value="Unassembled WGS sequence"/>
</dbReference>
<comment type="caution">
    <text evidence="3">The sequence shown here is derived from an EMBL/GenBank/DDBJ whole genome shotgun (WGS) entry which is preliminary data.</text>
</comment>
<reference evidence="3" key="1">
    <citation type="submission" date="2022-01" db="EMBL/GenBank/DDBJ databases">
        <title>Collection of gut derived symbiotic bacterial strains cultured from healthy donors.</title>
        <authorList>
            <person name="Lin H."/>
            <person name="Kohout C."/>
            <person name="Waligurski E."/>
            <person name="Pamer E.G."/>
        </authorList>
    </citation>
    <scope>NUCLEOTIDE SEQUENCE</scope>
    <source>
        <strain evidence="3">MSK.14.39</strain>
    </source>
</reference>
<organism evidence="3 4">
    <name type="scientific">Anaerosalibacter bizertensis</name>
    <dbReference type="NCBI Taxonomy" id="932217"/>
    <lineage>
        <taxon>Bacteria</taxon>
        <taxon>Bacillati</taxon>
        <taxon>Bacillota</taxon>
        <taxon>Tissierellia</taxon>
        <taxon>Tissierellales</taxon>
        <taxon>Sporanaerobacteraceae</taxon>
        <taxon>Anaerosalibacter</taxon>
    </lineage>
</organism>
<evidence type="ECO:0000313" key="4">
    <source>
        <dbReference type="Proteomes" id="UP001108123"/>
    </source>
</evidence>
<evidence type="ECO:0000256" key="2">
    <source>
        <dbReference type="SAM" id="SignalP"/>
    </source>
</evidence>
<keyword evidence="2" id="KW-0732">Signal</keyword>